<name>A0A645HZQ2_9ZZZZ</name>
<gene>
    <name evidence="4" type="primary">thyA2_4</name>
    <name evidence="4" type="ORF">SDC9_192090</name>
</gene>
<dbReference type="InterPro" id="IPR023451">
    <property type="entry name" value="Thymidate_synth/dCMP_Mease_dom"/>
</dbReference>
<dbReference type="Gene3D" id="3.30.572.10">
    <property type="entry name" value="Thymidylate synthase/dCMP hydroxymethylase domain"/>
    <property type="match status" value="1"/>
</dbReference>
<dbReference type="GO" id="GO:0005829">
    <property type="term" value="C:cytosol"/>
    <property type="evidence" value="ECO:0007669"/>
    <property type="project" value="TreeGrafter"/>
</dbReference>
<dbReference type="PANTHER" id="PTHR11548:SF9">
    <property type="entry name" value="THYMIDYLATE SYNTHASE"/>
    <property type="match status" value="1"/>
</dbReference>
<evidence type="ECO:0000259" key="3">
    <source>
        <dbReference type="Pfam" id="PF00303"/>
    </source>
</evidence>
<dbReference type="EMBL" id="VSSQ01103704">
    <property type="protein sequence ID" value="MPN44525.1"/>
    <property type="molecule type" value="Genomic_DNA"/>
</dbReference>
<protein>
    <submittedName>
        <fullName evidence="4">Thymidylate synthase 2</fullName>
        <ecNumber evidence="4">2.1.1.45</ecNumber>
    </submittedName>
</protein>
<dbReference type="GO" id="GO:0006231">
    <property type="term" value="P:dTMP biosynthetic process"/>
    <property type="evidence" value="ECO:0007669"/>
    <property type="project" value="TreeGrafter"/>
</dbReference>
<dbReference type="Pfam" id="PF00303">
    <property type="entry name" value="Thymidylat_synt"/>
    <property type="match status" value="1"/>
</dbReference>
<keyword evidence="1 4" id="KW-0489">Methyltransferase</keyword>
<dbReference type="GO" id="GO:0004799">
    <property type="term" value="F:thymidylate synthase activity"/>
    <property type="evidence" value="ECO:0007669"/>
    <property type="project" value="UniProtKB-EC"/>
</dbReference>
<evidence type="ECO:0000256" key="2">
    <source>
        <dbReference type="ARBA" id="ARBA00022679"/>
    </source>
</evidence>
<dbReference type="InterPro" id="IPR045097">
    <property type="entry name" value="Thymidate_synth/dCMP_Mease"/>
</dbReference>
<dbReference type="InterPro" id="IPR036926">
    <property type="entry name" value="Thymidate_synth/dCMP_Mease_sf"/>
</dbReference>
<organism evidence="4">
    <name type="scientific">bioreactor metagenome</name>
    <dbReference type="NCBI Taxonomy" id="1076179"/>
    <lineage>
        <taxon>unclassified sequences</taxon>
        <taxon>metagenomes</taxon>
        <taxon>ecological metagenomes</taxon>
    </lineage>
</organism>
<keyword evidence="2 4" id="KW-0808">Transferase</keyword>
<feature type="domain" description="Thymidylate synthase/dCMP hydroxymethylase" evidence="3">
    <location>
        <begin position="1"/>
        <end position="79"/>
    </location>
</feature>
<reference evidence="4" key="1">
    <citation type="submission" date="2019-08" db="EMBL/GenBank/DDBJ databases">
        <authorList>
            <person name="Kucharzyk K."/>
            <person name="Murdoch R.W."/>
            <person name="Higgins S."/>
            <person name="Loffler F."/>
        </authorList>
    </citation>
    <scope>NUCLEOTIDE SEQUENCE</scope>
</reference>
<dbReference type="PANTHER" id="PTHR11548">
    <property type="entry name" value="THYMIDYLATE SYNTHASE 1"/>
    <property type="match status" value="1"/>
</dbReference>
<dbReference type="EC" id="2.1.1.45" evidence="4"/>
<dbReference type="AlphaFoldDB" id="A0A645HZQ2"/>
<proteinExistence type="predicted"/>
<dbReference type="SUPFAM" id="SSF55831">
    <property type="entry name" value="Thymidylate synthase/dCMP hydroxymethylase"/>
    <property type="match status" value="1"/>
</dbReference>
<accession>A0A645HZQ2</accession>
<evidence type="ECO:0000256" key="1">
    <source>
        <dbReference type="ARBA" id="ARBA00022603"/>
    </source>
</evidence>
<sequence>MMVAQVCGYQPYEFIHTFGDVHIYKDHIEQVNQQLTREPKPLPKLMLNPNVTDIFDFKYEDFTLVDYDPYPLIKAKVSV</sequence>
<comment type="caution">
    <text evidence="4">The sequence shown here is derived from an EMBL/GenBank/DDBJ whole genome shotgun (WGS) entry which is preliminary data.</text>
</comment>
<dbReference type="GO" id="GO:0032259">
    <property type="term" value="P:methylation"/>
    <property type="evidence" value="ECO:0007669"/>
    <property type="project" value="UniProtKB-KW"/>
</dbReference>
<evidence type="ECO:0000313" key="4">
    <source>
        <dbReference type="EMBL" id="MPN44525.1"/>
    </source>
</evidence>